<keyword evidence="1" id="KW-1133">Transmembrane helix</keyword>
<dbReference type="RefSeq" id="WP_304535901.1">
    <property type="nucleotide sequence ID" value="NZ_JAUQOM010000004.1"/>
</dbReference>
<feature type="transmembrane region" description="Helical" evidence="1">
    <location>
        <begin position="75"/>
        <end position="94"/>
    </location>
</feature>
<dbReference type="Proteomes" id="UP001176471">
    <property type="component" value="Unassembled WGS sequence"/>
</dbReference>
<feature type="transmembrane region" description="Helical" evidence="1">
    <location>
        <begin position="40"/>
        <end position="63"/>
    </location>
</feature>
<keyword evidence="3" id="KW-1185">Reference proteome</keyword>
<keyword evidence="1" id="KW-0472">Membrane</keyword>
<reference evidence="2" key="1">
    <citation type="submission" date="2023-07" db="EMBL/GenBank/DDBJ databases">
        <title>Bacterial whole genome sequence for Sphingobium sp. HBC34.</title>
        <authorList>
            <person name="Le V."/>
            <person name="Ko S.-R."/>
            <person name="Ahn C.-Y."/>
            <person name="Oh H.-M."/>
        </authorList>
    </citation>
    <scope>NUCLEOTIDE SEQUENCE</scope>
    <source>
        <strain evidence="2">HBC34</strain>
    </source>
</reference>
<dbReference type="EMBL" id="JAUQOM010000004">
    <property type="protein sequence ID" value="MDO7835473.1"/>
    <property type="molecule type" value="Genomic_DNA"/>
</dbReference>
<protein>
    <submittedName>
        <fullName evidence="2">Ketohydroxyglutarate aldolase</fullName>
    </submittedName>
</protein>
<keyword evidence="1" id="KW-0812">Transmembrane</keyword>
<comment type="caution">
    <text evidence="2">The sequence shown here is derived from an EMBL/GenBank/DDBJ whole genome shotgun (WGS) entry which is preliminary data.</text>
</comment>
<evidence type="ECO:0000256" key="1">
    <source>
        <dbReference type="SAM" id="Phobius"/>
    </source>
</evidence>
<name>A0ABT8ZM59_9SPHN</name>
<gene>
    <name evidence="2" type="ORF">Q4610_10515</name>
</gene>
<evidence type="ECO:0000313" key="2">
    <source>
        <dbReference type="EMBL" id="MDO7835473.1"/>
    </source>
</evidence>
<feature type="transmembrane region" description="Helical" evidence="1">
    <location>
        <begin position="101"/>
        <end position="120"/>
    </location>
</feature>
<proteinExistence type="predicted"/>
<sequence length="123" mass="13070">MMRRRILCWHRCARSIEGVAEGVATGTGQRHHGWRYRANVALRILTGTIGAYLVAALAAAMLARTLPMSRAEATVTATMIAYLVAPGVTIWAFLARGPWRALAGVVMAALVLGGGVWLAGARA</sequence>
<evidence type="ECO:0000313" key="3">
    <source>
        <dbReference type="Proteomes" id="UP001176471"/>
    </source>
</evidence>
<organism evidence="2 3">
    <name type="scientific">Sphingobium cyanobacteriorum</name>
    <dbReference type="NCBI Taxonomy" id="3063954"/>
    <lineage>
        <taxon>Bacteria</taxon>
        <taxon>Pseudomonadati</taxon>
        <taxon>Pseudomonadota</taxon>
        <taxon>Alphaproteobacteria</taxon>
        <taxon>Sphingomonadales</taxon>
        <taxon>Sphingomonadaceae</taxon>
        <taxon>Sphingobium</taxon>
    </lineage>
</organism>
<accession>A0ABT8ZM59</accession>